<dbReference type="EMBL" id="MUKB01000054">
    <property type="protein sequence ID" value="OPX17983.1"/>
    <property type="molecule type" value="Genomic_DNA"/>
</dbReference>
<keyword evidence="4 8" id="KW-0677">Repeat</keyword>
<comment type="cofactor">
    <cofactor evidence="8">
        <name>[4Fe-4S] cluster</name>
        <dbReference type="ChEBI" id="CHEBI:49883"/>
    </cofactor>
    <text evidence="8">Binds 2 [4Fe-4S] clusters per subunit.</text>
</comment>
<keyword evidence="8" id="KW-0472">Membrane</keyword>
<dbReference type="GO" id="GO:0046872">
    <property type="term" value="F:metal ion binding"/>
    <property type="evidence" value="ECO:0007669"/>
    <property type="project" value="UniProtKB-KW"/>
</dbReference>
<dbReference type="HAMAP" id="MF_00461">
    <property type="entry name" value="RsxC_RnfC"/>
    <property type="match status" value="1"/>
</dbReference>
<keyword evidence="8" id="KW-1278">Translocase</keyword>
<accession>A0A1V4QF39</accession>
<comment type="function">
    <text evidence="8">Part of a membrane-bound complex that couples electron transfer with translocation of ions across the membrane.</text>
</comment>
<feature type="binding site" evidence="8">
    <location>
        <position position="407"/>
    </location>
    <ligand>
        <name>[4Fe-4S] cluster</name>
        <dbReference type="ChEBI" id="CHEBI:49883"/>
        <label>1</label>
    </ligand>
</feature>
<dbReference type="Gene3D" id="3.10.20.600">
    <property type="match status" value="1"/>
</dbReference>
<dbReference type="PROSITE" id="PS51379">
    <property type="entry name" value="4FE4S_FER_2"/>
    <property type="match status" value="1"/>
</dbReference>
<organism evidence="11 12">
    <name type="scientific">candidate division WOR-3 bacterium 4484_100</name>
    <dbReference type="NCBI Taxonomy" id="1936077"/>
    <lineage>
        <taxon>Bacteria</taxon>
        <taxon>Bacteria division WOR-3</taxon>
    </lineage>
</organism>
<evidence type="ECO:0000313" key="12">
    <source>
        <dbReference type="Proteomes" id="UP000191663"/>
    </source>
</evidence>
<protein>
    <recommendedName>
        <fullName evidence="8">Ion-translocating oxidoreductase complex subunit C</fullName>
        <ecNumber evidence="8">7.-.-.-</ecNumber>
    </recommendedName>
    <alternativeName>
        <fullName evidence="8">Rnf electron transport complex subunit C</fullName>
    </alternativeName>
</protein>
<keyword evidence="1 8" id="KW-0813">Transport</keyword>
<dbReference type="SUPFAM" id="SSF142019">
    <property type="entry name" value="Nqo1 FMN-binding domain-like"/>
    <property type="match status" value="1"/>
</dbReference>
<dbReference type="PANTHER" id="PTHR43034:SF2">
    <property type="entry name" value="ION-TRANSLOCATING OXIDOREDUCTASE COMPLEX SUBUNIT C"/>
    <property type="match status" value="1"/>
</dbReference>
<keyword evidence="7 8" id="KW-0411">Iron-sulfur</keyword>
<feature type="binding site" evidence="8">
    <location>
        <position position="403"/>
    </location>
    <ligand>
        <name>[4Fe-4S] cluster</name>
        <dbReference type="ChEBI" id="CHEBI:49883"/>
        <label>2</label>
    </ligand>
</feature>
<evidence type="ECO:0000256" key="3">
    <source>
        <dbReference type="ARBA" id="ARBA00022723"/>
    </source>
</evidence>
<dbReference type="EC" id="7.-.-.-" evidence="8"/>
<dbReference type="Pfam" id="PF13375">
    <property type="entry name" value="RnfC_N"/>
    <property type="match status" value="1"/>
</dbReference>
<keyword evidence="5 8" id="KW-0249">Electron transport</keyword>
<dbReference type="GO" id="GO:0005886">
    <property type="term" value="C:plasma membrane"/>
    <property type="evidence" value="ECO:0007669"/>
    <property type="project" value="UniProtKB-SubCell"/>
</dbReference>
<dbReference type="InterPro" id="IPR019554">
    <property type="entry name" value="Soluble_ligand-bd"/>
</dbReference>
<sequence>MAKGFSGGVHPPEEKHTEKTSIEAMPLPKRVYIPFSQHTGKPARPLVEKGAEVKVGTKIGEADGFISSPVHSSISGKVVDIKRHPHPVVGESLCCIIESDNQDEWEQGVKVKQNYESLTREELLQIIKDAGIVGLGGAAFPTYVKLSPPKEKKIDTLIINGCECEPMLTADHRLILEYPMGIIEGARIFQRILDAPRLIFAVEDNKLDAAQILKKEGVEVVILKTKYPQGAEKQLIKAVLNREVPRGGLPMDVGCVVQNVGTAYAAFQAAKYRKPLIDRVVTVTGDGVKEPKNLLVRIGTRAIDVINHCGGYTNPPKKIIFGGPMMGIAQFSEEVPVIKGTSGIIVWTSSPTFQEGPCVRCASCIDVCPMGLMPTEIYKFVQNRNFQEAEKFGALDCIECGCCAFSCPAKIPLVHYIKFGKAEIRRLKQK</sequence>
<comment type="subunit">
    <text evidence="8">The complex is composed of six subunits: RnfA, RnfB, RnfC, RnfD, RnfE and RnfG.</text>
</comment>
<evidence type="ECO:0000256" key="8">
    <source>
        <dbReference type="HAMAP-Rule" id="MF_00461"/>
    </source>
</evidence>
<evidence type="ECO:0000256" key="5">
    <source>
        <dbReference type="ARBA" id="ARBA00022982"/>
    </source>
</evidence>
<dbReference type="InterPro" id="IPR026902">
    <property type="entry name" value="RnfC_N"/>
</dbReference>
<dbReference type="GO" id="GO:0051539">
    <property type="term" value="F:4 iron, 4 sulfur cluster binding"/>
    <property type="evidence" value="ECO:0007669"/>
    <property type="project" value="UniProtKB-KW"/>
</dbReference>
<dbReference type="Pfam" id="PF13237">
    <property type="entry name" value="Fer4_10"/>
    <property type="match status" value="1"/>
</dbReference>
<dbReference type="SUPFAM" id="SSF46548">
    <property type="entry name" value="alpha-helical ferredoxin"/>
    <property type="match status" value="1"/>
</dbReference>
<name>A0A1V4QF39_UNCW3</name>
<feature type="compositionally biased region" description="Basic and acidic residues" evidence="9">
    <location>
        <begin position="11"/>
        <end position="21"/>
    </location>
</feature>
<dbReference type="Gene3D" id="3.30.70.20">
    <property type="match status" value="1"/>
</dbReference>
<feature type="binding site" evidence="8">
    <location>
        <position position="397"/>
    </location>
    <ligand>
        <name>[4Fe-4S] cluster</name>
        <dbReference type="ChEBI" id="CHEBI:49883"/>
        <label>2</label>
    </ligand>
</feature>
<feature type="region of interest" description="Disordered" evidence="9">
    <location>
        <begin position="1"/>
        <end position="23"/>
    </location>
</feature>
<dbReference type="InterPro" id="IPR011538">
    <property type="entry name" value="Nuo51_FMN-bd"/>
</dbReference>
<evidence type="ECO:0000256" key="1">
    <source>
        <dbReference type="ARBA" id="ARBA00022448"/>
    </source>
</evidence>
<dbReference type="InterPro" id="IPR017900">
    <property type="entry name" value="4Fe4S_Fe_S_CS"/>
</dbReference>
<dbReference type="NCBIfam" id="NF003454">
    <property type="entry name" value="PRK05035.1"/>
    <property type="match status" value="1"/>
</dbReference>
<keyword evidence="6 8" id="KW-0408">Iron</keyword>
<evidence type="ECO:0000256" key="7">
    <source>
        <dbReference type="ARBA" id="ARBA00023014"/>
    </source>
</evidence>
<feature type="binding site" evidence="8">
    <location>
        <position position="368"/>
    </location>
    <ligand>
        <name>[4Fe-4S] cluster</name>
        <dbReference type="ChEBI" id="CHEBI:49883"/>
        <label>2</label>
    </ligand>
</feature>
<dbReference type="GO" id="GO:0022900">
    <property type="term" value="P:electron transport chain"/>
    <property type="evidence" value="ECO:0007669"/>
    <property type="project" value="UniProtKB-UniRule"/>
</dbReference>
<reference evidence="12" key="1">
    <citation type="submission" date="2017-01" db="EMBL/GenBank/DDBJ databases">
        <title>Novel pathways for hydrocarbon cycling and metabolic interdependencies in hydrothermal sediment communities.</title>
        <authorList>
            <person name="Dombrowski N."/>
            <person name="Seitz K."/>
            <person name="Teske A."/>
            <person name="Baker B."/>
        </authorList>
    </citation>
    <scope>NUCLEOTIDE SEQUENCE [LARGE SCALE GENOMIC DNA]</scope>
</reference>
<evidence type="ECO:0000256" key="2">
    <source>
        <dbReference type="ARBA" id="ARBA00022485"/>
    </source>
</evidence>
<dbReference type="PROSITE" id="PS00198">
    <property type="entry name" value="4FE4S_FER_1"/>
    <property type="match status" value="1"/>
</dbReference>
<dbReference type="PANTHER" id="PTHR43034">
    <property type="entry name" value="ION-TRANSLOCATING OXIDOREDUCTASE COMPLEX SUBUNIT C"/>
    <property type="match status" value="1"/>
</dbReference>
<keyword evidence="8" id="KW-1003">Cell membrane</keyword>
<dbReference type="Proteomes" id="UP000191663">
    <property type="component" value="Unassembled WGS sequence"/>
</dbReference>
<keyword evidence="3 8" id="KW-0479">Metal-binding</keyword>
<comment type="caution">
    <text evidence="11">The sequence shown here is derived from an EMBL/GenBank/DDBJ whole genome shotgun (WGS) entry which is preliminary data.</text>
</comment>
<feature type="binding site" evidence="8">
    <location>
        <position position="358"/>
    </location>
    <ligand>
        <name>[4Fe-4S] cluster</name>
        <dbReference type="ChEBI" id="CHEBI:49883"/>
        <label>1</label>
    </ligand>
</feature>
<evidence type="ECO:0000256" key="4">
    <source>
        <dbReference type="ARBA" id="ARBA00022737"/>
    </source>
</evidence>
<feature type="binding site" evidence="8">
    <location>
        <position position="400"/>
    </location>
    <ligand>
        <name>[4Fe-4S] cluster</name>
        <dbReference type="ChEBI" id="CHEBI:49883"/>
        <label>2</label>
    </ligand>
</feature>
<dbReference type="Pfam" id="PF01512">
    <property type="entry name" value="Complex1_51K"/>
    <property type="match status" value="1"/>
</dbReference>
<evidence type="ECO:0000256" key="6">
    <source>
        <dbReference type="ARBA" id="ARBA00023004"/>
    </source>
</evidence>
<proteinExistence type="inferred from homology"/>
<feature type="binding site" evidence="8">
    <location>
        <position position="364"/>
    </location>
    <ligand>
        <name>[4Fe-4S] cluster</name>
        <dbReference type="ChEBI" id="CHEBI:49883"/>
        <label>1</label>
    </ligand>
</feature>
<dbReference type="GO" id="GO:0009055">
    <property type="term" value="F:electron transfer activity"/>
    <property type="evidence" value="ECO:0007669"/>
    <property type="project" value="InterPro"/>
</dbReference>
<comment type="subcellular location">
    <subcellularLocation>
        <location evidence="8">Cell membrane</location>
        <topology evidence="8">Peripheral membrane protein</topology>
    </subcellularLocation>
</comment>
<dbReference type="Pfam" id="PF10531">
    <property type="entry name" value="SLBB"/>
    <property type="match status" value="1"/>
</dbReference>
<gene>
    <name evidence="8" type="primary">rnfC</name>
    <name evidence="11" type="ORF">BXT86_03565</name>
</gene>
<feature type="domain" description="4Fe-4S ferredoxin-type" evidence="10">
    <location>
        <begin position="349"/>
        <end position="378"/>
    </location>
</feature>
<dbReference type="InterPro" id="IPR037225">
    <property type="entry name" value="Nuo51_FMN-bd_sf"/>
</dbReference>
<evidence type="ECO:0000259" key="10">
    <source>
        <dbReference type="PROSITE" id="PS51379"/>
    </source>
</evidence>
<dbReference type="AlphaFoldDB" id="A0A1V4QF39"/>
<feature type="binding site" evidence="8">
    <location>
        <position position="361"/>
    </location>
    <ligand>
        <name>[4Fe-4S] cluster</name>
        <dbReference type="ChEBI" id="CHEBI:49883"/>
        <label>1</label>
    </ligand>
</feature>
<comment type="similarity">
    <text evidence="8">Belongs to the 4Fe4S bacterial-type ferredoxin family. RnfC subfamily.</text>
</comment>
<dbReference type="NCBIfam" id="TIGR01945">
    <property type="entry name" value="rnfC"/>
    <property type="match status" value="1"/>
</dbReference>
<evidence type="ECO:0000313" key="11">
    <source>
        <dbReference type="EMBL" id="OPX17983.1"/>
    </source>
</evidence>
<dbReference type="InterPro" id="IPR010208">
    <property type="entry name" value="Ion_transpt_RnfC/RsxC"/>
</dbReference>
<evidence type="ECO:0000256" key="9">
    <source>
        <dbReference type="SAM" id="MobiDB-lite"/>
    </source>
</evidence>
<dbReference type="Gene3D" id="3.40.50.11540">
    <property type="entry name" value="NADH-ubiquinone oxidoreductase 51kDa subunit"/>
    <property type="match status" value="1"/>
</dbReference>
<keyword evidence="2 8" id="KW-0004">4Fe-4S</keyword>
<dbReference type="InterPro" id="IPR017896">
    <property type="entry name" value="4Fe4S_Fe-S-bd"/>
</dbReference>